<keyword evidence="4 8" id="KW-0812">Transmembrane</keyword>
<keyword evidence="10" id="KW-0548">Nucleotidyltransferase</keyword>
<protein>
    <recommendedName>
        <fullName evidence="2">diguanylate cyclase</fullName>
        <ecNumber evidence="2">2.7.7.65</ecNumber>
    </recommendedName>
</protein>
<dbReference type="SMART" id="SM00267">
    <property type="entry name" value="GGDEF"/>
    <property type="match status" value="1"/>
</dbReference>
<name>A0ABW5UQV4_9BURK</name>
<keyword evidence="11" id="KW-1185">Reference proteome</keyword>
<reference evidence="11" key="1">
    <citation type="journal article" date="2019" name="Int. J. Syst. Evol. Microbiol.">
        <title>The Global Catalogue of Microorganisms (GCM) 10K type strain sequencing project: providing services to taxonomists for standard genome sequencing and annotation.</title>
        <authorList>
            <consortium name="The Broad Institute Genomics Platform"/>
            <consortium name="The Broad Institute Genome Sequencing Center for Infectious Disease"/>
            <person name="Wu L."/>
            <person name="Ma J."/>
        </authorList>
    </citation>
    <scope>NUCLEOTIDE SEQUENCE [LARGE SCALE GENOMIC DNA]</scope>
    <source>
        <strain evidence="11">TISTR 1906</strain>
    </source>
</reference>
<evidence type="ECO:0000313" key="11">
    <source>
        <dbReference type="Proteomes" id="UP001597463"/>
    </source>
</evidence>
<keyword evidence="6 8" id="KW-0472">Membrane</keyword>
<dbReference type="Proteomes" id="UP001597463">
    <property type="component" value="Unassembled WGS sequence"/>
</dbReference>
<dbReference type="RefSeq" id="WP_066475776.1">
    <property type="nucleotide sequence ID" value="NZ_BCNT01000005.1"/>
</dbReference>
<dbReference type="SUPFAM" id="SSF55073">
    <property type="entry name" value="Nucleotide cyclase"/>
    <property type="match status" value="1"/>
</dbReference>
<dbReference type="CDD" id="cd12912">
    <property type="entry name" value="PDC2_MCP_like"/>
    <property type="match status" value="1"/>
</dbReference>
<dbReference type="GO" id="GO:0052621">
    <property type="term" value="F:diguanylate cyclase activity"/>
    <property type="evidence" value="ECO:0007669"/>
    <property type="project" value="UniProtKB-EC"/>
</dbReference>
<comment type="subcellular location">
    <subcellularLocation>
        <location evidence="1">Cell membrane</location>
        <topology evidence="1">Multi-pass membrane protein</topology>
    </subcellularLocation>
</comment>
<dbReference type="CDD" id="cd01949">
    <property type="entry name" value="GGDEF"/>
    <property type="match status" value="1"/>
</dbReference>
<dbReference type="CDD" id="cd12914">
    <property type="entry name" value="PDC1_DGC_like"/>
    <property type="match status" value="1"/>
</dbReference>
<evidence type="ECO:0000256" key="3">
    <source>
        <dbReference type="ARBA" id="ARBA00022475"/>
    </source>
</evidence>
<keyword evidence="10" id="KW-0808">Transferase</keyword>
<proteinExistence type="predicted"/>
<sequence>MDFTRWLPRRLSPQKVNLRRLILALTICSAFIPFANTFYASYTVQRQQLIDTTLEANHAYATKLASSTEDFLQSALQQLDYAAQVIATHMDDAPRLQEETARLQLQSRSFNSVGIFDAGGVVLATSPATLKITGRKVDSEGVRKSLAARGPVISDPYLSAAGNFIVFISQPIFARDGRYLGMVAGSIYLKQENILDQLLGTHFYEDGSYIYVVDRGKRIIYHPDNQRVGNVLAGNAAADEIAAGHGGKSLVINSQGVETLAGFAVVPSTGWGIVAQRPQEATLAPLHALMRTVLYKTLPVAVLTLLAICWSARRIARPLQLLANGARTMDKPSTDQTIRAVKSWYFESHELKKAMLIGIGLLQKNISKLREDVNTDPLTGLGNRRYLNAEVAGFQAQETPFAVIAIDIDHFKRVNDSHGHDAGDAVLRQLAAQMREISRADDIACRVGGEEFLLLLPKVPLHRAAQVAERLRREIEANELPVVGRITISLGVSCWPGGEASTRSVFKQADAMLYQAKRNGRNRVAVYEAPRAQD</sequence>
<evidence type="ECO:0000256" key="1">
    <source>
        <dbReference type="ARBA" id="ARBA00004651"/>
    </source>
</evidence>
<gene>
    <name evidence="10" type="ORF">ACFSW6_12215</name>
</gene>
<dbReference type="InterPro" id="IPR000160">
    <property type="entry name" value="GGDEF_dom"/>
</dbReference>
<dbReference type="SUPFAM" id="SSF103190">
    <property type="entry name" value="Sensory domain-like"/>
    <property type="match status" value="2"/>
</dbReference>
<organism evidence="10 11">
    <name type="scientific">Comamonas terrae</name>
    <dbReference type="NCBI Taxonomy" id="673548"/>
    <lineage>
        <taxon>Bacteria</taxon>
        <taxon>Pseudomonadati</taxon>
        <taxon>Pseudomonadota</taxon>
        <taxon>Betaproteobacteria</taxon>
        <taxon>Burkholderiales</taxon>
        <taxon>Comamonadaceae</taxon>
        <taxon>Comamonas</taxon>
    </lineage>
</organism>
<dbReference type="InterPro" id="IPR029151">
    <property type="entry name" value="Sensor-like_sf"/>
</dbReference>
<comment type="catalytic activity">
    <reaction evidence="7">
        <text>2 GTP = 3',3'-c-di-GMP + 2 diphosphate</text>
        <dbReference type="Rhea" id="RHEA:24898"/>
        <dbReference type="ChEBI" id="CHEBI:33019"/>
        <dbReference type="ChEBI" id="CHEBI:37565"/>
        <dbReference type="ChEBI" id="CHEBI:58805"/>
        <dbReference type="EC" id="2.7.7.65"/>
    </reaction>
</comment>
<dbReference type="PANTHER" id="PTHR45138">
    <property type="entry name" value="REGULATORY COMPONENTS OF SENSORY TRANSDUCTION SYSTEM"/>
    <property type="match status" value="1"/>
</dbReference>
<dbReference type="Gene3D" id="3.30.70.270">
    <property type="match status" value="1"/>
</dbReference>
<evidence type="ECO:0000256" key="8">
    <source>
        <dbReference type="SAM" id="Phobius"/>
    </source>
</evidence>
<feature type="domain" description="GGDEF" evidence="9">
    <location>
        <begin position="399"/>
        <end position="529"/>
    </location>
</feature>
<evidence type="ECO:0000256" key="4">
    <source>
        <dbReference type="ARBA" id="ARBA00022692"/>
    </source>
</evidence>
<dbReference type="NCBIfam" id="TIGR00254">
    <property type="entry name" value="GGDEF"/>
    <property type="match status" value="1"/>
</dbReference>
<accession>A0ABW5UQV4</accession>
<dbReference type="Gene3D" id="3.30.450.20">
    <property type="entry name" value="PAS domain"/>
    <property type="match status" value="1"/>
</dbReference>
<dbReference type="InterPro" id="IPR043128">
    <property type="entry name" value="Rev_trsase/Diguanyl_cyclase"/>
</dbReference>
<dbReference type="EC" id="2.7.7.65" evidence="2"/>
<dbReference type="PANTHER" id="PTHR45138:SF9">
    <property type="entry name" value="DIGUANYLATE CYCLASE DGCM-RELATED"/>
    <property type="match status" value="1"/>
</dbReference>
<evidence type="ECO:0000256" key="7">
    <source>
        <dbReference type="ARBA" id="ARBA00034247"/>
    </source>
</evidence>
<feature type="transmembrane region" description="Helical" evidence="8">
    <location>
        <begin position="21"/>
        <end position="42"/>
    </location>
</feature>
<dbReference type="InterPro" id="IPR029787">
    <property type="entry name" value="Nucleotide_cyclase"/>
</dbReference>
<dbReference type="InterPro" id="IPR033479">
    <property type="entry name" value="dCache_1"/>
</dbReference>
<evidence type="ECO:0000259" key="9">
    <source>
        <dbReference type="PROSITE" id="PS50887"/>
    </source>
</evidence>
<evidence type="ECO:0000256" key="6">
    <source>
        <dbReference type="ARBA" id="ARBA00023136"/>
    </source>
</evidence>
<dbReference type="InterPro" id="IPR050469">
    <property type="entry name" value="Diguanylate_Cyclase"/>
</dbReference>
<keyword evidence="5 8" id="KW-1133">Transmembrane helix</keyword>
<dbReference type="Pfam" id="PF02743">
    <property type="entry name" value="dCache_1"/>
    <property type="match status" value="1"/>
</dbReference>
<dbReference type="EMBL" id="JBHUMV010000005">
    <property type="protein sequence ID" value="MFD2754855.1"/>
    <property type="molecule type" value="Genomic_DNA"/>
</dbReference>
<dbReference type="Pfam" id="PF00990">
    <property type="entry name" value="GGDEF"/>
    <property type="match status" value="1"/>
</dbReference>
<comment type="caution">
    <text evidence="10">The sequence shown here is derived from an EMBL/GenBank/DDBJ whole genome shotgun (WGS) entry which is preliminary data.</text>
</comment>
<evidence type="ECO:0000256" key="2">
    <source>
        <dbReference type="ARBA" id="ARBA00012528"/>
    </source>
</evidence>
<evidence type="ECO:0000313" key="10">
    <source>
        <dbReference type="EMBL" id="MFD2754855.1"/>
    </source>
</evidence>
<keyword evidence="3" id="KW-1003">Cell membrane</keyword>
<evidence type="ECO:0000256" key="5">
    <source>
        <dbReference type="ARBA" id="ARBA00022989"/>
    </source>
</evidence>
<dbReference type="PROSITE" id="PS50887">
    <property type="entry name" value="GGDEF"/>
    <property type="match status" value="1"/>
</dbReference>